<dbReference type="Gene3D" id="1.20.58.1250">
    <property type="entry name" value="Tubulin Binding Cofactor C, N-terminal domain"/>
    <property type="match status" value="1"/>
</dbReference>
<dbReference type="RefSeq" id="XP_033462070.1">
    <property type="nucleotide sequence ID" value="XM_033601080.1"/>
</dbReference>
<dbReference type="Gene3D" id="2.160.20.70">
    <property type="match status" value="1"/>
</dbReference>
<dbReference type="GO" id="GO:0007021">
    <property type="term" value="P:tubulin complex assembly"/>
    <property type="evidence" value="ECO:0007669"/>
    <property type="project" value="TreeGrafter"/>
</dbReference>
<feature type="compositionally biased region" description="Polar residues" evidence="5">
    <location>
        <begin position="121"/>
        <end position="145"/>
    </location>
</feature>
<accession>A0A6J3MBN1</accession>
<dbReference type="SMART" id="SM00673">
    <property type="entry name" value="CARP"/>
    <property type="match status" value="1"/>
</dbReference>
<dbReference type="PANTHER" id="PTHR15139">
    <property type="entry name" value="TUBULIN FOLDING COFACTOR C"/>
    <property type="match status" value="1"/>
</dbReference>
<keyword evidence="4" id="KW-0143">Chaperone</keyword>
<reference evidence="8" key="1">
    <citation type="submission" date="2020-01" db="EMBL/GenBank/DDBJ databases">
        <authorList>
            <consortium name="DOE Joint Genome Institute"/>
            <person name="Haridas S."/>
            <person name="Albert R."/>
            <person name="Binder M."/>
            <person name="Bloem J."/>
            <person name="Labutti K."/>
            <person name="Salamov A."/>
            <person name="Andreopoulos B."/>
            <person name="Baker S.E."/>
            <person name="Barry K."/>
            <person name="Bills G."/>
            <person name="Bluhm B.H."/>
            <person name="Cannon C."/>
            <person name="Castanera R."/>
            <person name="Culley D.E."/>
            <person name="Daum C."/>
            <person name="Ezra D."/>
            <person name="Gonzalez J.B."/>
            <person name="Henrissat B."/>
            <person name="Kuo A."/>
            <person name="Liang C."/>
            <person name="Lipzen A."/>
            <person name="Lutzoni F."/>
            <person name="Magnuson J."/>
            <person name="Mondo S."/>
            <person name="Nolan M."/>
            <person name="Ohm R."/>
            <person name="Pangilinan J."/>
            <person name="Park H.-J."/>
            <person name="Ramirez L."/>
            <person name="Alfaro M."/>
            <person name="Sun H."/>
            <person name="Tritt A."/>
            <person name="Yoshinaga Y."/>
            <person name="Zwiers L.-H."/>
            <person name="Turgeon B.G."/>
            <person name="Goodwin S.B."/>
            <person name="Spatafora J.W."/>
            <person name="Crous P.W."/>
            <person name="Grigoriev I.V."/>
        </authorList>
    </citation>
    <scope>NUCLEOTIDE SEQUENCE</scope>
    <source>
        <strain evidence="8">CBS 342.82</strain>
    </source>
</reference>
<gene>
    <name evidence="8" type="ORF">K489DRAFT_315324</name>
</gene>
<dbReference type="AlphaFoldDB" id="A0A6J3MBN1"/>
<dbReference type="InterPro" id="IPR017901">
    <property type="entry name" value="C-CAP_CF_C-like"/>
</dbReference>
<dbReference type="Proteomes" id="UP000504637">
    <property type="component" value="Unplaced"/>
</dbReference>
<dbReference type="InterPro" id="IPR038397">
    <property type="entry name" value="TBCC_N_sf"/>
</dbReference>
<reference evidence="8" key="3">
    <citation type="submission" date="2025-08" db="UniProtKB">
        <authorList>
            <consortium name="RefSeq"/>
        </authorList>
    </citation>
    <scope>IDENTIFICATION</scope>
    <source>
        <strain evidence="8">CBS 342.82</strain>
    </source>
</reference>
<dbReference type="Pfam" id="PF07986">
    <property type="entry name" value="TBCC"/>
    <property type="match status" value="1"/>
</dbReference>
<evidence type="ECO:0000256" key="5">
    <source>
        <dbReference type="SAM" id="MobiDB-lite"/>
    </source>
</evidence>
<evidence type="ECO:0000256" key="4">
    <source>
        <dbReference type="ARBA" id="ARBA00023186"/>
    </source>
</evidence>
<keyword evidence="7" id="KW-1185">Reference proteome</keyword>
<dbReference type="GO" id="GO:0007023">
    <property type="term" value="P:post-chaperonin tubulin folding pathway"/>
    <property type="evidence" value="ECO:0007669"/>
    <property type="project" value="InterPro"/>
</dbReference>
<dbReference type="PANTHER" id="PTHR15139:SF0">
    <property type="entry name" value="TUBULIN-SPECIFIC CHAPERONE C"/>
    <property type="match status" value="1"/>
</dbReference>
<sequence length="342" mass="37627">MAGSTTPSAANASEQFFHYFQHEVADLRQEIDKLETRGTSGGERQDAVDHCLSSIARLSNEVNDISSSTPARDQKTYAEAIKALNSRLQDARSAFAPRPKFAFKSGLKFSEKKNALEPALTGTTTRVKQQQQSLPKDTGTVGNISGSSNHNRLELAGYDNAHLTVPSDEVHSSGTVAKIRSSIIDLSKRDHKITQPLAALTLKDIRKSLVICGNVAGAIHLTDIHDSVIVLQSRQFRMHDSTNCHIYLQTSSRPIIEDCNGLKFAPAPEWYLDDAKTNNTGEATIDGGMWANVDDFKWLKPEPSPNWSRLPSEKRVSPNSWETLFASDDEPSKVLQRVGVSV</sequence>
<proteinExistence type="inferred from homology"/>
<evidence type="ECO:0000259" key="6">
    <source>
        <dbReference type="PROSITE" id="PS51329"/>
    </source>
</evidence>
<evidence type="ECO:0000256" key="3">
    <source>
        <dbReference type="ARBA" id="ARBA00022490"/>
    </source>
</evidence>
<evidence type="ECO:0000313" key="8">
    <source>
        <dbReference type="RefSeq" id="XP_033462070.1"/>
    </source>
</evidence>
<organism evidence="8">
    <name type="scientific">Dissoconium aciculare CBS 342.82</name>
    <dbReference type="NCBI Taxonomy" id="1314786"/>
    <lineage>
        <taxon>Eukaryota</taxon>
        <taxon>Fungi</taxon>
        <taxon>Dikarya</taxon>
        <taxon>Ascomycota</taxon>
        <taxon>Pezizomycotina</taxon>
        <taxon>Dothideomycetes</taxon>
        <taxon>Dothideomycetidae</taxon>
        <taxon>Mycosphaerellales</taxon>
        <taxon>Dissoconiaceae</taxon>
        <taxon>Dissoconium</taxon>
    </lineage>
</organism>
<evidence type="ECO:0000313" key="7">
    <source>
        <dbReference type="Proteomes" id="UP000504637"/>
    </source>
</evidence>
<dbReference type="InterPro" id="IPR012945">
    <property type="entry name" value="Tubulin-bd_cofactor_C_dom"/>
</dbReference>
<protein>
    <submittedName>
        <fullName evidence="8">TBCC-domain-containing protein</fullName>
    </submittedName>
</protein>
<reference evidence="8" key="2">
    <citation type="submission" date="2020-04" db="EMBL/GenBank/DDBJ databases">
        <authorList>
            <consortium name="NCBI Genome Project"/>
        </authorList>
    </citation>
    <scope>NUCLEOTIDE SEQUENCE</scope>
    <source>
        <strain evidence="8">CBS 342.82</strain>
    </source>
</reference>
<comment type="subcellular location">
    <subcellularLocation>
        <location evidence="1">Cytoplasm</location>
    </subcellularLocation>
</comment>
<keyword evidence="3" id="KW-0963">Cytoplasm</keyword>
<dbReference type="InterPro" id="IPR016098">
    <property type="entry name" value="CAP/MinC_C"/>
</dbReference>
<dbReference type="GeneID" id="54358880"/>
<dbReference type="InterPro" id="IPR006599">
    <property type="entry name" value="CARP_motif"/>
</dbReference>
<dbReference type="GO" id="GO:0005737">
    <property type="term" value="C:cytoplasm"/>
    <property type="evidence" value="ECO:0007669"/>
    <property type="project" value="UniProtKB-SubCell"/>
</dbReference>
<dbReference type="PROSITE" id="PS51329">
    <property type="entry name" value="C_CAP_COFACTOR_C"/>
    <property type="match status" value="1"/>
</dbReference>
<feature type="domain" description="C-CAP/cofactor C-like" evidence="6">
    <location>
        <begin position="135"/>
        <end position="298"/>
    </location>
</feature>
<dbReference type="OrthoDB" id="194775at2759"/>
<evidence type="ECO:0000256" key="2">
    <source>
        <dbReference type="ARBA" id="ARBA00008848"/>
    </source>
</evidence>
<dbReference type="InterPro" id="IPR027684">
    <property type="entry name" value="TBCC"/>
</dbReference>
<name>A0A6J3MBN1_9PEZI</name>
<evidence type="ECO:0000256" key="1">
    <source>
        <dbReference type="ARBA" id="ARBA00004496"/>
    </source>
</evidence>
<feature type="region of interest" description="Disordered" evidence="5">
    <location>
        <begin position="118"/>
        <end position="145"/>
    </location>
</feature>
<comment type="similarity">
    <text evidence="2">Belongs to the TBCC family.</text>
</comment>